<name>A0A199UPA3_ANACO</name>
<proteinExistence type="predicted"/>
<sequence>MDKSDLYYLGPRPCKGDRLARILGCKADNLPFCYLGIPLHNKQIRKEDWVSVINRIETRINGWKARLLSQGGRLILVNSVLTSLPLFYLFTFKAPHWVLHRIESLRRAFFWKGGSQGSRTLSTTTFGP</sequence>
<dbReference type="AlphaFoldDB" id="A0A199UPA3"/>
<protein>
    <submittedName>
        <fullName evidence="1">Putative ribonuclease H protein</fullName>
    </submittedName>
</protein>
<dbReference type="PANTHER" id="PTHR33116">
    <property type="entry name" value="REVERSE TRANSCRIPTASE ZINC-BINDING DOMAIN-CONTAINING PROTEIN-RELATED-RELATED"/>
    <property type="match status" value="1"/>
</dbReference>
<comment type="caution">
    <text evidence="1">The sequence shown here is derived from an EMBL/GenBank/DDBJ whole genome shotgun (WGS) entry which is preliminary data.</text>
</comment>
<dbReference type="PANTHER" id="PTHR33116:SF78">
    <property type="entry name" value="OS12G0587133 PROTEIN"/>
    <property type="match status" value="1"/>
</dbReference>
<dbReference type="STRING" id="4615.A0A199UPA3"/>
<dbReference type="EMBL" id="LSRQ01006054">
    <property type="protein sequence ID" value="OAY66623.1"/>
    <property type="molecule type" value="Genomic_DNA"/>
</dbReference>
<reference evidence="1 2" key="1">
    <citation type="journal article" date="2016" name="DNA Res.">
        <title>The draft genome of MD-2 pineapple using hybrid error correction of long reads.</title>
        <authorList>
            <person name="Redwan R.M."/>
            <person name="Saidin A."/>
            <person name="Kumar S.V."/>
        </authorList>
    </citation>
    <scope>NUCLEOTIDE SEQUENCE [LARGE SCALE GENOMIC DNA]</scope>
    <source>
        <strain evidence="2">cv. MD2</strain>
        <tissue evidence="1">Leaf</tissue>
    </source>
</reference>
<organism evidence="1 2">
    <name type="scientific">Ananas comosus</name>
    <name type="common">Pineapple</name>
    <name type="synonym">Ananas ananas</name>
    <dbReference type="NCBI Taxonomy" id="4615"/>
    <lineage>
        <taxon>Eukaryota</taxon>
        <taxon>Viridiplantae</taxon>
        <taxon>Streptophyta</taxon>
        <taxon>Embryophyta</taxon>
        <taxon>Tracheophyta</taxon>
        <taxon>Spermatophyta</taxon>
        <taxon>Magnoliopsida</taxon>
        <taxon>Liliopsida</taxon>
        <taxon>Poales</taxon>
        <taxon>Bromeliaceae</taxon>
        <taxon>Bromelioideae</taxon>
        <taxon>Ananas</taxon>
    </lineage>
</organism>
<gene>
    <name evidence="1" type="ORF">ACMD2_16216</name>
</gene>
<accession>A0A199UPA3</accession>
<dbReference type="Proteomes" id="UP000092600">
    <property type="component" value="Unassembled WGS sequence"/>
</dbReference>
<evidence type="ECO:0000313" key="2">
    <source>
        <dbReference type="Proteomes" id="UP000092600"/>
    </source>
</evidence>
<evidence type="ECO:0000313" key="1">
    <source>
        <dbReference type="EMBL" id="OAY66623.1"/>
    </source>
</evidence>